<evidence type="ECO:0000313" key="4">
    <source>
        <dbReference type="Proteomes" id="UP000467841"/>
    </source>
</evidence>
<dbReference type="Pfam" id="PF06972">
    <property type="entry name" value="GIP1_N"/>
    <property type="match status" value="1"/>
</dbReference>
<feature type="region of interest" description="Disordered" evidence="1">
    <location>
        <begin position="153"/>
        <end position="201"/>
    </location>
</feature>
<evidence type="ECO:0000313" key="3">
    <source>
        <dbReference type="EMBL" id="CAA7042829.1"/>
    </source>
</evidence>
<dbReference type="SUPFAM" id="SSF46934">
    <property type="entry name" value="UBA-like"/>
    <property type="match status" value="1"/>
</dbReference>
<accession>A0A6D2K0B3</accession>
<evidence type="ECO:0000259" key="2">
    <source>
        <dbReference type="Pfam" id="PF06972"/>
    </source>
</evidence>
<evidence type="ECO:0000256" key="1">
    <source>
        <dbReference type="SAM" id="MobiDB-lite"/>
    </source>
</evidence>
<dbReference type="EMBL" id="CACVBM020001274">
    <property type="protein sequence ID" value="CAA7042829.1"/>
    <property type="molecule type" value="Genomic_DNA"/>
</dbReference>
<dbReference type="OrthoDB" id="1081758at2759"/>
<feature type="compositionally biased region" description="Polar residues" evidence="1">
    <location>
        <begin position="162"/>
        <end position="171"/>
    </location>
</feature>
<dbReference type="AlphaFoldDB" id="A0A6D2K0B3"/>
<protein>
    <recommendedName>
        <fullName evidence="2">GBF-interacting protein 1 N-terminal domain-containing protein</fullName>
    </recommendedName>
</protein>
<dbReference type="PANTHER" id="PTHR46445:SF4">
    <property type="entry name" value="PUTATIVE (DUF1296)-RELATED"/>
    <property type="match status" value="1"/>
</dbReference>
<dbReference type="Proteomes" id="UP000467841">
    <property type="component" value="Unassembled WGS sequence"/>
</dbReference>
<dbReference type="InterPro" id="IPR009719">
    <property type="entry name" value="GIP1_N"/>
</dbReference>
<dbReference type="InterPro" id="IPR009060">
    <property type="entry name" value="UBA-like_sf"/>
</dbReference>
<proteinExistence type="predicted"/>
<dbReference type="PANTHER" id="PTHR46445">
    <property type="entry name" value="RNA POLYMERASE II DEGRADATION FACTOR-LIKE PROTEIN (DUF1296)"/>
    <property type="match status" value="1"/>
</dbReference>
<reference evidence="3" key="1">
    <citation type="submission" date="2020-01" db="EMBL/GenBank/DDBJ databases">
        <authorList>
            <person name="Mishra B."/>
        </authorList>
    </citation>
    <scope>NUCLEOTIDE SEQUENCE [LARGE SCALE GENOMIC DNA]</scope>
</reference>
<feature type="region of interest" description="Disordered" evidence="1">
    <location>
        <begin position="507"/>
        <end position="531"/>
    </location>
</feature>
<name>A0A6D2K0B3_9BRAS</name>
<sequence length="531" mass="59463">MGDRSSVSNVNADVPASSRKLVESLKEIVYCSNFEIYAMLMECDMDLGETVNRLLFQDTFHVVKSKRDKKKEARRNRSNETGSVQATRGGFSSAPGVLERQPPSNSDPHPTNTEVKKTASDEITSSSLPSHVHNANMGKRTMADVVKMGRPLHQKNVDVPRSSETPKTCSASPLKDEWPSIEKQDVAESEIPTDQLSESQHLDDAHLDDENNKEEEHAFKENGGEDVYASVATGFQQLAIEDEGDKPEVIIPSHLQAYTLECSHLKFGSFGSREGYGQSSGLNYNLEETQKPVDEQHGTDYYGEEEEQLRKYAASLTDGQSIYQNDSETEAVQHEPPQEDHQQYRFPSSADYIFENSQQLNPHYSPFPERYNTTTPSSLSFPAITMAEALSAAEISHQQATALAQHFALSSYSHQPEIPLGHYGNLISYPFMPQSYNPYMPASSSNNFPVNLTNSETFYEDVNNHLALSLRQQQIQQQQQPSQPFGGYGYVSPYHFQAAVSLDHLHHEHQEQQDVGDASKQSQQQLEPNSH</sequence>
<comment type="caution">
    <text evidence="3">The sequence shown here is derived from an EMBL/GenBank/DDBJ whole genome shotgun (WGS) entry which is preliminary data.</text>
</comment>
<feature type="domain" description="GBF-interacting protein 1 N-terminal" evidence="2">
    <location>
        <begin position="14"/>
        <end position="72"/>
    </location>
</feature>
<organism evidence="3 4">
    <name type="scientific">Microthlaspi erraticum</name>
    <dbReference type="NCBI Taxonomy" id="1685480"/>
    <lineage>
        <taxon>Eukaryota</taxon>
        <taxon>Viridiplantae</taxon>
        <taxon>Streptophyta</taxon>
        <taxon>Embryophyta</taxon>
        <taxon>Tracheophyta</taxon>
        <taxon>Spermatophyta</taxon>
        <taxon>Magnoliopsida</taxon>
        <taxon>eudicotyledons</taxon>
        <taxon>Gunneridae</taxon>
        <taxon>Pentapetalae</taxon>
        <taxon>rosids</taxon>
        <taxon>malvids</taxon>
        <taxon>Brassicales</taxon>
        <taxon>Brassicaceae</taxon>
        <taxon>Coluteocarpeae</taxon>
        <taxon>Microthlaspi</taxon>
    </lineage>
</organism>
<feature type="compositionally biased region" description="Polar residues" evidence="1">
    <location>
        <begin position="102"/>
        <end position="113"/>
    </location>
</feature>
<gene>
    <name evidence="3" type="ORF">MERR_LOCUS30064</name>
</gene>
<feature type="compositionally biased region" description="Basic and acidic residues" evidence="1">
    <location>
        <begin position="174"/>
        <end position="186"/>
    </location>
</feature>
<feature type="region of interest" description="Disordered" evidence="1">
    <location>
        <begin position="65"/>
        <end position="137"/>
    </location>
</feature>
<feature type="compositionally biased region" description="Polar residues" evidence="1">
    <location>
        <begin position="519"/>
        <end position="531"/>
    </location>
</feature>
<keyword evidence="4" id="KW-1185">Reference proteome</keyword>
<feature type="compositionally biased region" description="Basic residues" evidence="1">
    <location>
        <begin position="65"/>
        <end position="76"/>
    </location>
</feature>